<protein>
    <submittedName>
        <fullName evidence="1">Uncharacterized protein</fullName>
    </submittedName>
</protein>
<comment type="caution">
    <text evidence="1">The sequence shown here is derived from an EMBL/GenBank/DDBJ whole genome shotgun (WGS) entry which is preliminary data.</text>
</comment>
<evidence type="ECO:0000313" key="2">
    <source>
        <dbReference type="Proteomes" id="UP000300142"/>
    </source>
</evidence>
<accession>A0A479ZW28</accession>
<name>A0A479ZW28_9CYAN</name>
<sequence length="36" mass="3933">MIRGLRSGTAILLFALVNIISLPTTVNAQKSQNIDY</sequence>
<gene>
    <name evidence="1" type="ORF">SR1949_19310</name>
</gene>
<dbReference type="AlphaFoldDB" id="A0A479ZW28"/>
<organism evidence="1 2">
    <name type="scientific">Sphaerospermopsis reniformis</name>
    <dbReference type="NCBI Taxonomy" id="531300"/>
    <lineage>
        <taxon>Bacteria</taxon>
        <taxon>Bacillati</taxon>
        <taxon>Cyanobacteriota</taxon>
        <taxon>Cyanophyceae</taxon>
        <taxon>Nostocales</taxon>
        <taxon>Aphanizomenonaceae</taxon>
        <taxon>Sphaerospermopsis</taxon>
    </lineage>
</organism>
<proteinExistence type="predicted"/>
<dbReference type="Proteomes" id="UP000300142">
    <property type="component" value="Unassembled WGS sequence"/>
</dbReference>
<reference evidence="2" key="1">
    <citation type="submission" date="2019-02" db="EMBL/GenBank/DDBJ databases">
        <title>Draft genome sequence of Sphaerospermopsis reniformis NIES-1949.</title>
        <authorList>
            <person name="Yamaguchi H."/>
            <person name="Suzuki S."/>
            <person name="Kawachi M."/>
        </authorList>
    </citation>
    <scope>NUCLEOTIDE SEQUENCE [LARGE SCALE GENOMIC DNA]</scope>
    <source>
        <strain evidence="2">NIES-1949</strain>
    </source>
</reference>
<keyword evidence="2" id="KW-1185">Reference proteome</keyword>
<dbReference type="EMBL" id="BJCE01000051">
    <property type="protein sequence ID" value="GCL36825.1"/>
    <property type="molecule type" value="Genomic_DNA"/>
</dbReference>
<evidence type="ECO:0000313" key="1">
    <source>
        <dbReference type="EMBL" id="GCL36825.1"/>
    </source>
</evidence>